<gene>
    <name evidence="4" type="ORF">XD57_0972</name>
</gene>
<proteinExistence type="predicted"/>
<dbReference type="InterPro" id="IPR001320">
    <property type="entry name" value="Iontro_rcpt_C"/>
</dbReference>
<dbReference type="PATRIC" id="fig|93930.3.peg.1827"/>
<dbReference type="GO" id="GO:0015276">
    <property type="term" value="F:ligand-gated monoatomic ion channel activity"/>
    <property type="evidence" value="ECO:0007669"/>
    <property type="project" value="InterPro"/>
</dbReference>
<comment type="caution">
    <text evidence="4">The sequence shown here is derived from an EMBL/GenBank/DDBJ whole genome shotgun (WGS) entry which is preliminary data.</text>
</comment>
<dbReference type="Proteomes" id="UP000058636">
    <property type="component" value="Unassembled WGS sequence"/>
</dbReference>
<evidence type="ECO:0000313" key="5">
    <source>
        <dbReference type="Proteomes" id="UP000058636"/>
    </source>
</evidence>
<dbReference type="Gene3D" id="3.40.190.10">
    <property type="entry name" value="Periplasmic binding protein-like II"/>
    <property type="match status" value="2"/>
</dbReference>
<keyword evidence="1" id="KW-0732">Signal</keyword>
<evidence type="ECO:0000256" key="1">
    <source>
        <dbReference type="ARBA" id="ARBA00022729"/>
    </source>
</evidence>
<name>A0A101EQB6_9THEM</name>
<dbReference type="PANTHER" id="PTHR35936:SF17">
    <property type="entry name" value="ARGININE-BINDING EXTRACELLULAR PROTEIN ARTP"/>
    <property type="match status" value="1"/>
</dbReference>
<dbReference type="SMART" id="SM00062">
    <property type="entry name" value="PBPb"/>
    <property type="match status" value="1"/>
</dbReference>
<dbReference type="GO" id="GO:0016020">
    <property type="term" value="C:membrane"/>
    <property type="evidence" value="ECO:0007669"/>
    <property type="project" value="InterPro"/>
</dbReference>
<reference evidence="4 5" key="1">
    <citation type="journal article" date="2015" name="MBio">
        <title>Genome-Resolved Metagenomic Analysis Reveals Roles for Candidate Phyla and Other Microbial Community Members in Biogeochemical Transformations in Oil Reservoirs.</title>
        <authorList>
            <person name="Hu P."/>
            <person name="Tom L."/>
            <person name="Singh A."/>
            <person name="Thomas B.C."/>
            <person name="Baker B.J."/>
            <person name="Piceno Y.M."/>
            <person name="Andersen G.L."/>
            <person name="Banfield J.F."/>
        </authorList>
    </citation>
    <scope>NUCLEOTIDE SEQUENCE [LARGE SCALE GENOMIC DNA]</scope>
    <source>
        <strain evidence="4">46_26</strain>
    </source>
</reference>
<dbReference type="Pfam" id="PF00497">
    <property type="entry name" value="SBP_bac_3"/>
    <property type="match status" value="1"/>
</dbReference>
<dbReference type="AlphaFoldDB" id="A0A101EQB6"/>
<dbReference type="SMART" id="SM00079">
    <property type="entry name" value="PBPe"/>
    <property type="match status" value="1"/>
</dbReference>
<evidence type="ECO:0000259" key="2">
    <source>
        <dbReference type="SMART" id="SM00062"/>
    </source>
</evidence>
<dbReference type="CDD" id="cd13624">
    <property type="entry name" value="PBP2_Arg_Lys_His"/>
    <property type="match status" value="1"/>
</dbReference>
<dbReference type="InterPro" id="IPR001638">
    <property type="entry name" value="Solute-binding_3/MltF_N"/>
</dbReference>
<feature type="domain" description="Ionotropic glutamate receptor C-terminal" evidence="3">
    <location>
        <begin position="29"/>
        <end position="246"/>
    </location>
</feature>
<evidence type="ECO:0000313" key="4">
    <source>
        <dbReference type="EMBL" id="KUK22923.1"/>
    </source>
</evidence>
<dbReference type="SUPFAM" id="SSF53850">
    <property type="entry name" value="Periplasmic binding protein-like II"/>
    <property type="match status" value="1"/>
</dbReference>
<dbReference type="EMBL" id="LGFG01000074">
    <property type="protein sequence ID" value="KUK22923.1"/>
    <property type="molecule type" value="Genomic_DNA"/>
</dbReference>
<organism evidence="4 5">
    <name type="scientific">Thermotoga petrophila</name>
    <dbReference type="NCBI Taxonomy" id="93929"/>
    <lineage>
        <taxon>Bacteria</taxon>
        <taxon>Thermotogati</taxon>
        <taxon>Thermotogota</taxon>
        <taxon>Thermotogae</taxon>
        <taxon>Thermotogales</taxon>
        <taxon>Thermotogaceae</taxon>
        <taxon>Thermotoga</taxon>
    </lineage>
</organism>
<accession>A0A101EQB6</accession>
<dbReference type="PANTHER" id="PTHR35936">
    <property type="entry name" value="MEMBRANE-BOUND LYTIC MUREIN TRANSGLYCOSYLASE F"/>
    <property type="match status" value="1"/>
</dbReference>
<evidence type="ECO:0000259" key="3">
    <source>
        <dbReference type="SMART" id="SM00079"/>
    </source>
</evidence>
<sequence>MKKLLVVLVLLVSIVIFSGTIDEIKSRGYLLVGLSADFPPFEFVDESGNIVGFDVDLAKEIARRLGVELKIVDMTFDGLIPSLLTKKIDVIISGMTITEERKKVVAFSDPYFDAGQVIVVRKDSDFRPKTYEDLVGKTVAVQIGTTGDIEVSKYEGIKVVRFDKFTDAFLELKRGRADAVVLDSATARAFVAKNPDLVISSGVLSSEQYGIAVRKEDTDLLEFINSVLRELKKSPYDVLIEKWFSE</sequence>
<protein>
    <submittedName>
        <fullName evidence="4">Extracellular solute-binding protein, family 3</fullName>
    </submittedName>
</protein>
<feature type="domain" description="Solute-binding protein family 3/N-terminal" evidence="2">
    <location>
        <begin position="29"/>
        <end position="246"/>
    </location>
</feature>